<dbReference type="InterPro" id="IPR004815">
    <property type="entry name" value="Lon_bac/euk-typ"/>
</dbReference>
<organism evidence="11 12">
    <name type="scientific">Mycoplasma iguanae</name>
    <dbReference type="NCBI Taxonomy" id="292461"/>
    <lineage>
        <taxon>Bacteria</taxon>
        <taxon>Bacillati</taxon>
        <taxon>Mycoplasmatota</taxon>
        <taxon>Mollicutes</taxon>
        <taxon>Mycoplasmataceae</taxon>
        <taxon>Mycoplasma</taxon>
    </lineage>
</organism>
<evidence type="ECO:0000256" key="2">
    <source>
        <dbReference type="ARBA" id="ARBA00022741"/>
    </source>
</evidence>
<comment type="similarity">
    <text evidence="7 8">Belongs to the peptidase S16 family.</text>
</comment>
<dbReference type="InterPro" id="IPR008269">
    <property type="entry name" value="Lon_proteolytic"/>
</dbReference>
<dbReference type="SUPFAM" id="SSF52540">
    <property type="entry name" value="P-loop containing nucleoside triphosphate hydrolases"/>
    <property type="match status" value="1"/>
</dbReference>
<evidence type="ECO:0000313" key="11">
    <source>
        <dbReference type="EMBL" id="UVD81845.1"/>
    </source>
</evidence>
<feature type="active site" evidence="8">
    <location>
        <position position="721"/>
    </location>
</feature>
<dbReference type="Proteomes" id="UP001059252">
    <property type="component" value="Chromosome"/>
</dbReference>
<proteinExistence type="inferred from homology"/>
<evidence type="ECO:0000256" key="8">
    <source>
        <dbReference type="PROSITE-ProRule" id="PRU01122"/>
    </source>
</evidence>
<evidence type="ECO:0000256" key="6">
    <source>
        <dbReference type="ARBA" id="ARBA00023016"/>
    </source>
</evidence>
<keyword evidence="2 7" id="KW-0547">Nucleotide-binding</keyword>
<dbReference type="SMART" id="SM00464">
    <property type="entry name" value="LON"/>
    <property type="match status" value="1"/>
</dbReference>
<dbReference type="SUPFAM" id="SSF54211">
    <property type="entry name" value="Ribosomal protein S5 domain 2-like"/>
    <property type="match status" value="1"/>
</dbReference>
<dbReference type="Pfam" id="PF00004">
    <property type="entry name" value="AAA"/>
    <property type="match status" value="1"/>
</dbReference>
<dbReference type="Gene3D" id="1.20.5.5270">
    <property type="match status" value="1"/>
</dbReference>
<keyword evidence="6" id="KW-0346">Stress response</keyword>
<dbReference type="Gene3D" id="3.30.230.10">
    <property type="match status" value="1"/>
</dbReference>
<evidence type="ECO:0000256" key="5">
    <source>
        <dbReference type="ARBA" id="ARBA00022840"/>
    </source>
</evidence>
<dbReference type="PIRSF" id="PIRSF001174">
    <property type="entry name" value="Lon_proteas"/>
    <property type="match status" value="1"/>
</dbReference>
<sequence length="814" mass="92737">MLIPFVKLHREIYFPGTRVTLTSTNEQEKLAMEIAWNSDKKFIALFPSKKEKKNAKINDVAELYHFGVIGQMVSIDSRPKKTKVELNILGRLVVSKIYPSDVDMTWNVMAEVKEYVITHADNEEMLKNRLDIISAIFGDILDNIKHIPSHDKYNLEFLYNAKPDQAVRVVDILCSFLNKTFEQKYDIFSTQSLIEQLDILIDDLQFEEMSREIDNEVDSEIRQNLDAQQREFILREKVKVIRKKLGDDNADDEDEFIKYTSSGEGKLIYPEYIKKIIIAEKRRLKGMMSTSPEANISRTYLDWLQKLPWRIVKPDFLELKKAKKILDENHFGLKEVKERILEFIAILTKQKATGLDENFKPIRKKLLVDESLFVENKKQKNSPKQKFNVPIITLVGPPGTGKTSLAKSIADAMGRKFVKISLGGVHDESEIRGHRRTYVGAMPGKVIQAIKKAGVSNPLILLDEIDKLSSNYKGDPASAMLEVLDPEQNAHFQDHYLEAEYDLSKVLFIATANYYEGIPEPLMDRVEIIEVSSYTLLEKIQICRDYLIAKTLEQNFLEPEYFDISDEVIEFIIQKYTREAGVRELKRILDKLARKIVVKQINKEIKENKFTITKEITTKFLGVEKFSDEENDGKEQIGAVNGLAYTQYGGSTLSIEVSTSAGKGELKLTGQLKDVMQESAQIALSYVRSNAEQFRIKDFDWDSNNIHIHVPEGAVPKDGPSAGVTFTTAIISALAKKSISHQIGMTGEITLRGKVLAIGGLKEKSLAALKFGIKTVFIPKDNEKNLEELSDQVKKNITFIPVSHYDEIAKYLFK</sequence>
<evidence type="ECO:0000259" key="10">
    <source>
        <dbReference type="PROSITE" id="PS51787"/>
    </source>
</evidence>
<dbReference type="InterPro" id="IPR054594">
    <property type="entry name" value="Lon_lid"/>
</dbReference>
<dbReference type="GO" id="GO:0004252">
    <property type="term" value="F:serine-type endopeptidase activity"/>
    <property type="evidence" value="ECO:0007669"/>
    <property type="project" value="UniProtKB-EC"/>
</dbReference>
<dbReference type="Gene3D" id="1.10.8.60">
    <property type="match status" value="1"/>
</dbReference>
<dbReference type="InterPro" id="IPR027417">
    <property type="entry name" value="P-loop_NTPase"/>
</dbReference>
<keyword evidence="4 7" id="KW-0720">Serine protease</keyword>
<dbReference type="CDD" id="cd19500">
    <property type="entry name" value="RecA-like_Lon"/>
    <property type="match status" value="1"/>
</dbReference>
<dbReference type="Gene3D" id="3.40.50.300">
    <property type="entry name" value="P-loop containing nucleotide triphosphate hydrolases"/>
    <property type="match status" value="1"/>
</dbReference>
<feature type="active site" evidence="8">
    <location>
        <position position="764"/>
    </location>
</feature>
<dbReference type="InterPro" id="IPR003111">
    <property type="entry name" value="Lon_prtase_N"/>
</dbReference>
<dbReference type="Gene3D" id="1.20.58.1480">
    <property type="match status" value="1"/>
</dbReference>
<comment type="subunit">
    <text evidence="7">Homohexamer. Organized in a ring with a central cavity.</text>
</comment>
<dbReference type="RefSeq" id="WP_258211019.1">
    <property type="nucleotide sequence ID" value="NZ_CP102734.1"/>
</dbReference>
<dbReference type="PROSITE" id="PS51787">
    <property type="entry name" value="LON_N"/>
    <property type="match status" value="1"/>
</dbReference>
<evidence type="ECO:0000256" key="1">
    <source>
        <dbReference type="ARBA" id="ARBA00022670"/>
    </source>
</evidence>
<reference evidence="11" key="1">
    <citation type="submission" date="2022-08" db="EMBL/GenBank/DDBJ databases">
        <title>Complete genome of Mycoplasma iguanae type strain 2327.</title>
        <authorList>
            <person name="Spergser J."/>
        </authorList>
    </citation>
    <scope>NUCLEOTIDE SEQUENCE</scope>
    <source>
        <strain evidence="11">2327</strain>
    </source>
</reference>
<dbReference type="InterPro" id="IPR003959">
    <property type="entry name" value="ATPase_AAA_core"/>
</dbReference>
<evidence type="ECO:0000256" key="7">
    <source>
        <dbReference type="PIRNR" id="PIRNR001174"/>
    </source>
</evidence>
<evidence type="ECO:0000259" key="9">
    <source>
        <dbReference type="PROSITE" id="PS51786"/>
    </source>
</evidence>
<name>A0ABY5RA33_9MOLU</name>
<dbReference type="PROSITE" id="PS51786">
    <property type="entry name" value="LON_PROTEOLYTIC"/>
    <property type="match status" value="1"/>
</dbReference>
<dbReference type="InterPro" id="IPR027065">
    <property type="entry name" value="Lon_Prtase"/>
</dbReference>
<dbReference type="SMART" id="SM00382">
    <property type="entry name" value="AAA"/>
    <property type="match status" value="1"/>
</dbReference>
<dbReference type="InterPro" id="IPR003593">
    <property type="entry name" value="AAA+_ATPase"/>
</dbReference>
<dbReference type="InterPro" id="IPR020568">
    <property type="entry name" value="Ribosomal_Su5_D2-typ_SF"/>
</dbReference>
<dbReference type="EMBL" id="CP102734">
    <property type="protein sequence ID" value="UVD81845.1"/>
    <property type="molecule type" value="Genomic_DNA"/>
</dbReference>
<gene>
    <name evidence="11" type="primary">lon</name>
    <name evidence="11" type="ORF">NV226_00865</name>
</gene>
<evidence type="ECO:0000256" key="3">
    <source>
        <dbReference type="ARBA" id="ARBA00022801"/>
    </source>
</evidence>
<dbReference type="PRINTS" id="PR00830">
    <property type="entry name" value="ENDOLAPTASE"/>
</dbReference>
<comment type="catalytic activity">
    <reaction evidence="7 8">
        <text>Hydrolysis of proteins in presence of ATP.</text>
        <dbReference type="EC" id="3.4.21.53"/>
    </reaction>
</comment>
<keyword evidence="1 7" id="KW-0645">Protease</keyword>
<keyword evidence="12" id="KW-1185">Reference proteome</keyword>
<keyword evidence="3 7" id="KW-0378">Hydrolase</keyword>
<dbReference type="Pfam" id="PF22667">
    <property type="entry name" value="Lon_lid"/>
    <property type="match status" value="1"/>
</dbReference>
<dbReference type="EC" id="3.4.21.53" evidence="7"/>
<evidence type="ECO:0000313" key="12">
    <source>
        <dbReference type="Proteomes" id="UP001059252"/>
    </source>
</evidence>
<feature type="domain" description="Lon proteolytic" evidence="9">
    <location>
        <begin position="634"/>
        <end position="814"/>
    </location>
</feature>
<accession>A0ABY5RA33</accession>
<comment type="subcellular location">
    <subcellularLocation>
        <location evidence="7">Cytoplasm</location>
    </subcellularLocation>
</comment>
<dbReference type="NCBIfam" id="TIGR00763">
    <property type="entry name" value="lon"/>
    <property type="match status" value="1"/>
</dbReference>
<dbReference type="Pfam" id="PF05362">
    <property type="entry name" value="Lon_C"/>
    <property type="match status" value="1"/>
</dbReference>
<protein>
    <recommendedName>
        <fullName evidence="7">Lon protease</fullName>
        <ecNumber evidence="7">3.4.21.53</ecNumber>
    </recommendedName>
</protein>
<keyword evidence="5 7" id="KW-0067">ATP-binding</keyword>
<dbReference type="Pfam" id="PF02190">
    <property type="entry name" value="LON_substr_bdg"/>
    <property type="match status" value="1"/>
</dbReference>
<feature type="domain" description="Lon N-terminal" evidence="10">
    <location>
        <begin position="1"/>
        <end position="208"/>
    </location>
</feature>
<keyword evidence="7" id="KW-0963">Cytoplasm</keyword>
<dbReference type="InterPro" id="IPR014721">
    <property type="entry name" value="Ribsml_uS5_D2-typ_fold_subgr"/>
</dbReference>
<evidence type="ECO:0000256" key="4">
    <source>
        <dbReference type="ARBA" id="ARBA00022825"/>
    </source>
</evidence>
<dbReference type="PANTHER" id="PTHR10046">
    <property type="entry name" value="ATP DEPENDENT LON PROTEASE FAMILY MEMBER"/>
    <property type="match status" value="1"/>
</dbReference>